<feature type="transmembrane region" description="Helical" evidence="1">
    <location>
        <begin position="28"/>
        <end position="53"/>
    </location>
</feature>
<keyword evidence="1" id="KW-0472">Membrane</keyword>
<dbReference type="Proteomes" id="UP001595988">
    <property type="component" value="Unassembled WGS sequence"/>
</dbReference>
<sequence length="94" mass="10887">MNVFLVLISILIPLAMYFLRKKWDKLHFIFNLITLVSTLVFGNIVSVSIYQIIKDKTVFMTNIHAIFLNPFFLIAGAYLGIYIIYQLLNVTLKS</sequence>
<evidence type="ECO:0000313" key="3">
    <source>
        <dbReference type="Proteomes" id="UP001595988"/>
    </source>
</evidence>
<reference evidence="3" key="1">
    <citation type="journal article" date="2019" name="Int. J. Syst. Evol. Microbiol.">
        <title>The Global Catalogue of Microorganisms (GCM) 10K type strain sequencing project: providing services to taxonomists for standard genome sequencing and annotation.</title>
        <authorList>
            <consortium name="The Broad Institute Genomics Platform"/>
            <consortium name="The Broad Institute Genome Sequencing Center for Infectious Disease"/>
            <person name="Wu L."/>
            <person name="Ma J."/>
        </authorList>
    </citation>
    <scope>NUCLEOTIDE SEQUENCE [LARGE SCALE GENOMIC DNA]</scope>
    <source>
        <strain evidence="3">CCUG 37257</strain>
    </source>
</reference>
<gene>
    <name evidence="2" type="ORF">ACFO3P_09505</name>
</gene>
<dbReference type="EMBL" id="JBHSFT010000014">
    <property type="protein sequence ID" value="MFC4662427.1"/>
    <property type="molecule type" value="Genomic_DNA"/>
</dbReference>
<comment type="caution">
    <text evidence="2">The sequence shown here is derived from an EMBL/GenBank/DDBJ whole genome shotgun (WGS) entry which is preliminary data.</text>
</comment>
<evidence type="ECO:0000256" key="1">
    <source>
        <dbReference type="SAM" id="Phobius"/>
    </source>
</evidence>
<feature type="transmembrane region" description="Helical" evidence="1">
    <location>
        <begin position="65"/>
        <end position="85"/>
    </location>
</feature>
<name>A0ABV9JXH6_9BACI</name>
<organism evidence="2 3">
    <name type="scientific">Oceanobacillus aidingensis</name>
    <dbReference type="NCBI Taxonomy" id="645964"/>
    <lineage>
        <taxon>Bacteria</taxon>
        <taxon>Bacillati</taxon>
        <taxon>Bacillota</taxon>
        <taxon>Bacilli</taxon>
        <taxon>Bacillales</taxon>
        <taxon>Bacillaceae</taxon>
        <taxon>Oceanobacillus</taxon>
    </lineage>
</organism>
<keyword evidence="3" id="KW-1185">Reference proteome</keyword>
<proteinExistence type="predicted"/>
<keyword evidence="1" id="KW-1133">Transmembrane helix</keyword>
<protein>
    <submittedName>
        <fullName evidence="2">Transposase</fullName>
    </submittedName>
</protein>
<dbReference type="RefSeq" id="WP_193063141.1">
    <property type="nucleotide sequence ID" value="NZ_JBHSFT010000014.1"/>
</dbReference>
<accession>A0ABV9JXH6</accession>
<keyword evidence="1" id="KW-0812">Transmembrane</keyword>
<evidence type="ECO:0000313" key="2">
    <source>
        <dbReference type="EMBL" id="MFC4662427.1"/>
    </source>
</evidence>